<evidence type="ECO:0008006" key="3">
    <source>
        <dbReference type="Google" id="ProtNLM"/>
    </source>
</evidence>
<name>A0A2M7FD45_9BACT</name>
<comment type="caution">
    <text evidence="1">The sequence shown here is derived from an EMBL/GenBank/DDBJ whole genome shotgun (WGS) entry which is preliminary data.</text>
</comment>
<dbReference type="Proteomes" id="UP000228497">
    <property type="component" value="Unassembled WGS sequence"/>
</dbReference>
<gene>
    <name evidence="1" type="ORF">COW49_02580</name>
</gene>
<evidence type="ECO:0000313" key="1">
    <source>
        <dbReference type="EMBL" id="PIV86921.1"/>
    </source>
</evidence>
<dbReference type="Gene3D" id="1.10.1220.10">
    <property type="entry name" value="Met repressor-like"/>
    <property type="match status" value="1"/>
</dbReference>
<dbReference type="GO" id="GO:0006355">
    <property type="term" value="P:regulation of DNA-templated transcription"/>
    <property type="evidence" value="ECO:0007669"/>
    <property type="project" value="InterPro"/>
</dbReference>
<dbReference type="InterPro" id="IPR013321">
    <property type="entry name" value="Arc_rbn_hlx_hlx"/>
</dbReference>
<accession>A0A2M7FD45</accession>
<reference evidence="2" key="1">
    <citation type="submission" date="2017-09" db="EMBL/GenBank/DDBJ databases">
        <title>Depth-based differentiation of microbial function through sediment-hosted aquifers and enrichment of novel symbionts in the deep terrestrial subsurface.</title>
        <authorList>
            <person name="Probst A.J."/>
            <person name="Ladd B."/>
            <person name="Jarett J.K."/>
            <person name="Geller-Mcgrath D.E."/>
            <person name="Sieber C.M.K."/>
            <person name="Emerson J.B."/>
            <person name="Anantharaman K."/>
            <person name="Thomas B.C."/>
            <person name="Malmstrom R."/>
            <person name="Stieglmeier M."/>
            <person name="Klingl A."/>
            <person name="Woyke T."/>
            <person name="Ryan C.M."/>
            <person name="Banfield J.F."/>
        </authorList>
    </citation>
    <scope>NUCLEOTIDE SEQUENCE [LARGE SCALE GENOMIC DNA]</scope>
</reference>
<dbReference type="EMBL" id="PFFD01000118">
    <property type="protein sequence ID" value="PIV86921.1"/>
    <property type="molecule type" value="Genomic_DNA"/>
</dbReference>
<dbReference type="AlphaFoldDB" id="A0A2M7FD45"/>
<protein>
    <recommendedName>
        <fullName evidence="3">Type II toxin-antitoxin system antitoxin, RelB/DinJ family</fullName>
    </recommendedName>
</protein>
<organism evidence="1 2">
    <name type="scientific">Candidatus Kaiserbacteria bacterium CG17_big_fil_post_rev_8_21_14_2_50_51_7</name>
    <dbReference type="NCBI Taxonomy" id="1974613"/>
    <lineage>
        <taxon>Bacteria</taxon>
        <taxon>Candidatus Kaiseribacteriota</taxon>
    </lineage>
</organism>
<sequence>MATNTKTLLTVKIDKKLKERAKRTAAEFGIPLGTMVNSFLLNTVENRRFVLTLRPTARLMKSIIEA</sequence>
<feature type="non-terminal residue" evidence="1">
    <location>
        <position position="66"/>
    </location>
</feature>
<evidence type="ECO:0000313" key="2">
    <source>
        <dbReference type="Proteomes" id="UP000228497"/>
    </source>
</evidence>
<proteinExistence type="predicted"/>